<reference evidence="2 3" key="1">
    <citation type="journal article" date="2021" name="BMC Genomics">
        <title>Datura genome reveals duplications of psychoactive alkaloid biosynthetic genes and high mutation rate following tissue culture.</title>
        <authorList>
            <person name="Rajewski A."/>
            <person name="Carter-House D."/>
            <person name="Stajich J."/>
            <person name="Litt A."/>
        </authorList>
    </citation>
    <scope>NUCLEOTIDE SEQUENCE [LARGE SCALE GENOMIC DNA]</scope>
    <source>
        <strain evidence="2">AR-01</strain>
    </source>
</reference>
<proteinExistence type="predicted"/>
<sequence length="108" mass="12856">MTRYIIEHEEGVVTLEDMIILGWRQRKVGEPMVKNMFKPECSDTYKEWLKNNLAGTLVPGPNKPTQIADKKSEHQIRLHRLQEKYHESEISHHRPHREVSLTIHHLRE</sequence>
<gene>
    <name evidence="2" type="ORF">HAX54_023560</name>
</gene>
<comment type="caution">
    <text evidence="2">The sequence shown here is derived from an EMBL/GenBank/DDBJ whole genome shotgun (WGS) entry which is preliminary data.</text>
</comment>
<dbReference type="Proteomes" id="UP000823775">
    <property type="component" value="Unassembled WGS sequence"/>
</dbReference>
<evidence type="ECO:0000256" key="1">
    <source>
        <dbReference type="SAM" id="MobiDB-lite"/>
    </source>
</evidence>
<dbReference type="EMBL" id="JACEIK010002860">
    <property type="protein sequence ID" value="MCD9639184.1"/>
    <property type="molecule type" value="Genomic_DNA"/>
</dbReference>
<organism evidence="2 3">
    <name type="scientific">Datura stramonium</name>
    <name type="common">Jimsonweed</name>
    <name type="synonym">Common thornapple</name>
    <dbReference type="NCBI Taxonomy" id="4076"/>
    <lineage>
        <taxon>Eukaryota</taxon>
        <taxon>Viridiplantae</taxon>
        <taxon>Streptophyta</taxon>
        <taxon>Embryophyta</taxon>
        <taxon>Tracheophyta</taxon>
        <taxon>Spermatophyta</taxon>
        <taxon>Magnoliopsida</taxon>
        <taxon>eudicotyledons</taxon>
        <taxon>Gunneridae</taxon>
        <taxon>Pentapetalae</taxon>
        <taxon>asterids</taxon>
        <taxon>lamiids</taxon>
        <taxon>Solanales</taxon>
        <taxon>Solanaceae</taxon>
        <taxon>Solanoideae</taxon>
        <taxon>Datureae</taxon>
        <taxon>Datura</taxon>
    </lineage>
</organism>
<feature type="region of interest" description="Disordered" evidence="1">
    <location>
        <begin position="86"/>
        <end position="108"/>
    </location>
</feature>
<evidence type="ECO:0000313" key="2">
    <source>
        <dbReference type="EMBL" id="MCD9639184.1"/>
    </source>
</evidence>
<accession>A0ABS8UXK2</accession>
<keyword evidence="3" id="KW-1185">Reference proteome</keyword>
<name>A0ABS8UXK2_DATST</name>
<evidence type="ECO:0000313" key="3">
    <source>
        <dbReference type="Proteomes" id="UP000823775"/>
    </source>
</evidence>
<protein>
    <submittedName>
        <fullName evidence="2">Uncharacterized protein</fullName>
    </submittedName>
</protein>